<dbReference type="Gene3D" id="3.40.50.200">
    <property type="entry name" value="Peptidase S8/S53 domain"/>
    <property type="match status" value="1"/>
</dbReference>
<name>A0A1W7CUP9_9ACTN</name>
<dbReference type="InterPro" id="IPR013783">
    <property type="entry name" value="Ig-like_fold"/>
</dbReference>
<dbReference type="PROSITE" id="PS00136">
    <property type="entry name" value="SUBTILASE_ASP"/>
    <property type="match status" value="1"/>
</dbReference>
<evidence type="ECO:0000256" key="3">
    <source>
        <dbReference type="ARBA" id="ARBA00022801"/>
    </source>
</evidence>
<keyword evidence="3 6" id="KW-0378">Hydrolase</keyword>
<evidence type="ECO:0000259" key="9">
    <source>
        <dbReference type="Pfam" id="PF00082"/>
    </source>
</evidence>
<dbReference type="InterPro" id="IPR050131">
    <property type="entry name" value="Peptidase_S8_subtilisin-like"/>
</dbReference>
<feature type="active site" description="Charge relay system" evidence="5 6">
    <location>
        <position position="404"/>
    </location>
</feature>
<sequence>MLWVITGHNRRPAAEAGLAVTPTTDKRLIRIADTAINARKRTKLSLSAPGRVRSDRWPPPARPMRAVGLWREAAGCRDSSAAVWRHPEAAPTSTGSTLRECRRGCRGRPPCPQLGSPPDHHRPRPRRRPVPNSPGTVGRWRTDTGVTAHPRQRPRRRGRTKDHDPGRTWMHRRKHRPAAPAVATLLTAAFAGLTLGASPTHAAAPHAPTGGEGNATAVDSVLLITGDRVPLDAHGEPTGFVPAEGREGMRATVSEEGDSRFVIPSDAMELVEQGVVDRRLFDVTELSRPEYDRLADGGLPVVVRYENAIAAARGAAPGTAHADLDSLNARALVLDGSTASATWDSLTNGPEDNPRLRTAAPGVAGIALDAVREALLDTSTAQVGAPAAWDAGYDGSGTRIAVLDTGIDATHPDLAGGKVVAAENFSEAPDLTDRVGHGTHVASIAAGTGAHSGGTFSGVAPGAELLNGKVLDDEGFGLESGIVAGMEWAVAQDAGIVNLSLGGFDEPGIDPVEEAVNRLSAESDTLFVAASGNSGNEPGGLSSPASAEAALAVGAVDDADALAEFSSVGPGADGGGLVKPDLTAPGVSIGAAAAEGSAVAEEGEPVADGYVGVSGTSMAAPHVAGAAALLAQAHPDWDGERIKAALVGSAAAPADGGGEMRQGTGRLDVARAIAQEVVAEPASLDFGTTAWPHEDDEPVTEDLTYRNHGDEDVTLDLALTTQGPGDSAAPEGMFALGADRVTVPAGGTATVPVTADTRPGDETTGHFSFTVTATGTDGTTAVRTAGAVEREAEVYQLAIEVTGDDGRSETGWGGHATNLDTGDSYFFGHYEEDGTTGPVLEVTPGTYVLSLSTTVWDSEAEEVIERVNHTAALPDLRADTTLALDNRETEPVAITMFDAEAELSDQAMNVRTPRVREIGSDIDRPAYRTLHTGPDVAEDGLTVTMYRSWINGENTEYHTAFQRRGTGFTGLDEHVEASELARVEVAQNAVTEGTTGSLWINSDDYSSSSRDRALPATTDLYVTAGDIPWDAVLLVRGDIYEYQLFRAPSRTYQAGEHVRTAINVPVFGPGFGTYNGLSRQGNVLWGSVGLFTDAEGNTGESDYESALSTLALDGEEIARYEDAGYIEAEGLPAEDGRYTWTSTVSRPGPLSSEVRAEFGFDSAHVSPERAASLPLSVVRFTPELAPDGTAPGGAPLRIPVEVQGPAAGNLADLTVEVSFDGGETWQEKPVRGDTVVLRNPPADGSVSLRGSLSDQDGATSTVTVIDAYLTR</sequence>
<evidence type="ECO:0000256" key="8">
    <source>
        <dbReference type="SAM" id="MobiDB-lite"/>
    </source>
</evidence>
<reference evidence="10 11" key="1">
    <citation type="submission" date="2017-05" db="EMBL/GenBank/DDBJ databases">
        <title>Complete genome sequence of Streptomyces sp. SCSIO 03032 revealed the diverse biosynthetic pathways for its bioactive secondary metabolites.</title>
        <authorList>
            <person name="Ma L."/>
            <person name="Zhu Y."/>
            <person name="Zhang W."/>
            <person name="Zhang G."/>
            <person name="Tian X."/>
            <person name="Zhang S."/>
            <person name="Zhang C."/>
        </authorList>
    </citation>
    <scope>NUCLEOTIDE SEQUENCE [LARGE SCALE GENOMIC DNA]</scope>
    <source>
        <strain evidence="10 11">SCSIO 03032</strain>
    </source>
</reference>
<dbReference type="InterPro" id="IPR022398">
    <property type="entry name" value="Peptidase_S8_His-AS"/>
</dbReference>
<dbReference type="InterPro" id="IPR000209">
    <property type="entry name" value="Peptidase_S8/S53_dom"/>
</dbReference>
<dbReference type="PANTHER" id="PTHR43806">
    <property type="entry name" value="PEPTIDASE S8"/>
    <property type="match status" value="1"/>
</dbReference>
<comment type="similarity">
    <text evidence="1 6 7">Belongs to the peptidase S8 family.</text>
</comment>
<evidence type="ECO:0000256" key="2">
    <source>
        <dbReference type="ARBA" id="ARBA00022670"/>
    </source>
</evidence>
<protein>
    <recommendedName>
        <fullName evidence="9">Peptidase S8/S53 domain-containing protein</fullName>
    </recommendedName>
</protein>
<keyword evidence="11" id="KW-1185">Reference proteome</keyword>
<dbReference type="GO" id="GO:0004252">
    <property type="term" value="F:serine-type endopeptidase activity"/>
    <property type="evidence" value="ECO:0007669"/>
    <property type="project" value="UniProtKB-UniRule"/>
</dbReference>
<evidence type="ECO:0000256" key="7">
    <source>
        <dbReference type="RuleBase" id="RU003355"/>
    </source>
</evidence>
<dbReference type="PRINTS" id="PR00723">
    <property type="entry name" value="SUBTILISIN"/>
</dbReference>
<feature type="region of interest" description="Disordered" evidence="8">
    <location>
        <begin position="108"/>
        <end position="177"/>
    </location>
</feature>
<dbReference type="Proteomes" id="UP000194218">
    <property type="component" value="Chromosome"/>
</dbReference>
<feature type="compositionally biased region" description="Basic residues" evidence="8">
    <location>
        <begin position="150"/>
        <end position="160"/>
    </location>
</feature>
<evidence type="ECO:0000313" key="11">
    <source>
        <dbReference type="Proteomes" id="UP000194218"/>
    </source>
</evidence>
<evidence type="ECO:0000256" key="1">
    <source>
        <dbReference type="ARBA" id="ARBA00011073"/>
    </source>
</evidence>
<dbReference type="Pfam" id="PF00082">
    <property type="entry name" value="Peptidase_S8"/>
    <property type="match status" value="1"/>
</dbReference>
<dbReference type="InterPro" id="IPR023827">
    <property type="entry name" value="Peptidase_S8_Asp-AS"/>
</dbReference>
<feature type="active site" description="Charge relay system" evidence="5 6">
    <location>
        <position position="437"/>
    </location>
</feature>
<dbReference type="KEGG" id="smao:CAG99_06190"/>
<dbReference type="InterPro" id="IPR036852">
    <property type="entry name" value="Peptidase_S8/S53_dom_sf"/>
</dbReference>
<keyword evidence="4 6" id="KW-0720">Serine protease</keyword>
<dbReference type="Gene3D" id="2.60.40.10">
    <property type="entry name" value="Immunoglobulins"/>
    <property type="match status" value="1"/>
</dbReference>
<feature type="active site" description="Charge relay system" evidence="5 6">
    <location>
        <position position="617"/>
    </location>
</feature>
<dbReference type="AlphaFoldDB" id="A0A1W7CUP9"/>
<dbReference type="GO" id="GO:0006508">
    <property type="term" value="P:proteolysis"/>
    <property type="evidence" value="ECO:0007669"/>
    <property type="project" value="UniProtKB-KW"/>
</dbReference>
<evidence type="ECO:0000313" key="10">
    <source>
        <dbReference type="EMBL" id="ARQ68498.1"/>
    </source>
</evidence>
<dbReference type="InterPro" id="IPR023828">
    <property type="entry name" value="Peptidase_S8_Ser-AS"/>
</dbReference>
<dbReference type="InterPro" id="IPR015500">
    <property type="entry name" value="Peptidase_S8_subtilisin-rel"/>
</dbReference>
<dbReference type="EMBL" id="CP021121">
    <property type="protein sequence ID" value="ARQ68498.1"/>
    <property type="molecule type" value="Genomic_DNA"/>
</dbReference>
<evidence type="ECO:0000256" key="6">
    <source>
        <dbReference type="PROSITE-ProRule" id="PRU01240"/>
    </source>
</evidence>
<proteinExistence type="inferred from homology"/>
<evidence type="ECO:0000256" key="4">
    <source>
        <dbReference type="ARBA" id="ARBA00022825"/>
    </source>
</evidence>
<keyword evidence="2 6" id="KW-0645">Protease</keyword>
<organism evidence="10 11">
    <name type="scientific">Streptomyces marincola</name>
    <dbReference type="NCBI Taxonomy" id="2878388"/>
    <lineage>
        <taxon>Bacteria</taxon>
        <taxon>Bacillati</taxon>
        <taxon>Actinomycetota</taxon>
        <taxon>Actinomycetes</taxon>
        <taxon>Kitasatosporales</taxon>
        <taxon>Streptomycetaceae</taxon>
        <taxon>Streptomyces</taxon>
    </lineage>
</organism>
<dbReference type="PROSITE" id="PS51892">
    <property type="entry name" value="SUBTILASE"/>
    <property type="match status" value="1"/>
</dbReference>
<evidence type="ECO:0000256" key="5">
    <source>
        <dbReference type="PIRSR" id="PIRSR615500-1"/>
    </source>
</evidence>
<dbReference type="GO" id="GO:0005975">
    <property type="term" value="P:carbohydrate metabolic process"/>
    <property type="evidence" value="ECO:0007669"/>
    <property type="project" value="UniProtKB-ARBA"/>
</dbReference>
<gene>
    <name evidence="10" type="ORF">CAG99_06190</name>
</gene>
<dbReference type="PROSITE" id="PS00137">
    <property type="entry name" value="SUBTILASE_HIS"/>
    <property type="match status" value="1"/>
</dbReference>
<dbReference type="PROSITE" id="PS00138">
    <property type="entry name" value="SUBTILASE_SER"/>
    <property type="match status" value="1"/>
</dbReference>
<feature type="domain" description="Peptidase S8/S53" evidence="9">
    <location>
        <begin position="395"/>
        <end position="665"/>
    </location>
</feature>
<accession>A0A1W7CUP9</accession>
<dbReference type="PANTHER" id="PTHR43806:SF11">
    <property type="entry name" value="CEREVISIN-RELATED"/>
    <property type="match status" value="1"/>
</dbReference>
<dbReference type="SUPFAM" id="SSF52743">
    <property type="entry name" value="Subtilisin-like"/>
    <property type="match status" value="1"/>
</dbReference>